<feature type="region of interest" description="Disordered" evidence="2">
    <location>
        <begin position="257"/>
        <end position="286"/>
    </location>
</feature>
<dbReference type="Proteomes" id="UP000694722">
    <property type="component" value="Unplaced"/>
</dbReference>
<sequence length="756" mass="87442">MAGSEADWVTVANNLLLKCHIHLRIRELEDCDANVFIALYQSILGEKVPDLIAIPRSQEDEAHNVQAVIDSLALDYLQVSLSHITALYSMFRRKYSERRVLGPSWDGDEAESTGEIIRLGDTAHTFSLRSNGAQGTNEMQSKKDLTLPCSNSHEEVLNLPSSSFLSRSRTSFVEDPETPSVDMIPSAKKLGEPIRSAIPLHPPFHPSEPRAPCPIGKEYLRSSHCSPTMNSTGEGTAFSVEPENGVFLSSKLSKDNGQEMYPAQVQGSRTRKLPKGKRYENRAAVSSWDSPFPQRAGERLTEQELHAVSEKLSQRLSELDWMLKSALGDRVKEKTGCEEEDVGNGDLESGNDETLSQHSDSIMEYGPTKRRPGLAVHRKLPSRSHSLSPSPVNKNKQFHMQRKKQQKPKEADNRRFQAKAITEAFEKELRRNKVQENIGPLGINEEEETVGKNIRRNFIKKLQNVVSPGRFTLEKPHLQVRSGLPKPNNAVPMKVNEHSLLPLMLQQFPFLYVSGQTLSKMWKQQIAQVEQLKKDACKENRSKKKLQDEVEEALRRHDLLTALVKKEYEHNRRLQDFKDRIHRQKLTQSKIKENRQQIVRARKYYDDYRVQLRSKMMRMRTREEMIFKKLFEEGLQIQKQRLRDLRNYAREKRDEQKRQHQNELDSLENYYKDQFSLLAEAISQERQELKAREKSQAQVLHKAKRELRSKMEKEIEQLQNLITQNDDDAFFRELEAERFKSRLHLASFQYSKNPFL</sequence>
<organism evidence="4 5">
    <name type="scientific">Sus scrofa</name>
    <name type="common">Pig</name>
    <dbReference type="NCBI Taxonomy" id="9823"/>
    <lineage>
        <taxon>Eukaryota</taxon>
        <taxon>Metazoa</taxon>
        <taxon>Chordata</taxon>
        <taxon>Craniata</taxon>
        <taxon>Vertebrata</taxon>
        <taxon>Euteleostomi</taxon>
        <taxon>Mammalia</taxon>
        <taxon>Eutheria</taxon>
        <taxon>Laurasiatheria</taxon>
        <taxon>Artiodactyla</taxon>
        <taxon>Suina</taxon>
        <taxon>Suidae</taxon>
        <taxon>Sus</taxon>
    </lineage>
</organism>
<accession>A0A8D1G004</accession>
<proteinExistence type="predicted"/>
<feature type="coiled-coil region" evidence="1">
    <location>
        <begin position="635"/>
        <end position="728"/>
    </location>
</feature>
<dbReference type="GO" id="GO:0005813">
    <property type="term" value="C:centrosome"/>
    <property type="evidence" value="ECO:0007669"/>
    <property type="project" value="InterPro"/>
</dbReference>
<evidence type="ECO:0000256" key="2">
    <source>
        <dbReference type="SAM" id="MobiDB-lite"/>
    </source>
</evidence>
<name>A0A8D1G004_PIG</name>
<keyword evidence="1" id="KW-0175">Coiled coil</keyword>
<evidence type="ECO:0000259" key="3">
    <source>
        <dbReference type="Pfam" id="PF19016"/>
    </source>
</evidence>
<dbReference type="AlphaFoldDB" id="A0A8D1G004"/>
<evidence type="ECO:0000313" key="5">
    <source>
        <dbReference type="Proteomes" id="UP000694722"/>
    </source>
</evidence>
<feature type="domain" description="DUF5745" evidence="3">
    <location>
        <begin position="48"/>
        <end position="86"/>
    </location>
</feature>
<dbReference type="InterPro" id="IPR044039">
    <property type="entry name" value="DUF5745"/>
</dbReference>
<gene>
    <name evidence="4" type="primary">CEP95</name>
</gene>
<dbReference type="GO" id="GO:0000922">
    <property type="term" value="C:spindle pole"/>
    <property type="evidence" value="ECO:0007669"/>
    <property type="project" value="InterPro"/>
</dbReference>
<evidence type="ECO:0000256" key="1">
    <source>
        <dbReference type="SAM" id="Coils"/>
    </source>
</evidence>
<feature type="compositionally biased region" description="Basic residues" evidence="2">
    <location>
        <begin position="396"/>
        <end position="406"/>
    </location>
</feature>
<feature type="region of interest" description="Disordered" evidence="2">
    <location>
        <begin position="332"/>
        <end position="358"/>
    </location>
</feature>
<feature type="region of interest" description="Disordered" evidence="2">
    <location>
        <begin position="378"/>
        <end position="414"/>
    </location>
</feature>
<dbReference type="InterPro" id="IPR026619">
    <property type="entry name" value="CEP95"/>
</dbReference>
<evidence type="ECO:0000313" key="4">
    <source>
        <dbReference type="Ensembl" id="ENSSSCP00040045337.1"/>
    </source>
</evidence>
<dbReference type="Pfam" id="PF19016">
    <property type="entry name" value="DUF5745"/>
    <property type="match status" value="1"/>
</dbReference>
<dbReference type="Ensembl" id="ENSSSCT00040100822.1">
    <property type="protein sequence ID" value="ENSSSCP00040045337.1"/>
    <property type="gene ID" value="ENSSSCG00040072918.1"/>
</dbReference>
<protein>
    <submittedName>
        <fullName evidence="4">Centrosomal protein 95</fullName>
    </submittedName>
</protein>
<dbReference type="PANTHER" id="PTHR22545">
    <property type="entry name" value="CENTROSOMAL PROTEIN OF 95 KDA"/>
    <property type="match status" value="1"/>
</dbReference>
<dbReference type="PANTHER" id="PTHR22545:SF0">
    <property type="entry name" value="CENTROSOMAL PROTEIN OF 95 KDA"/>
    <property type="match status" value="1"/>
</dbReference>
<reference evidence="4" key="1">
    <citation type="submission" date="2025-08" db="UniProtKB">
        <authorList>
            <consortium name="Ensembl"/>
        </authorList>
    </citation>
    <scope>IDENTIFICATION</scope>
</reference>